<dbReference type="GO" id="GO:0006665">
    <property type="term" value="P:sphingolipid metabolic process"/>
    <property type="evidence" value="ECO:0007669"/>
    <property type="project" value="UniProtKB-ARBA"/>
</dbReference>
<evidence type="ECO:0000256" key="5">
    <source>
        <dbReference type="ARBA" id="ARBA00022840"/>
    </source>
</evidence>
<evidence type="ECO:0000256" key="2">
    <source>
        <dbReference type="ARBA" id="ARBA00022679"/>
    </source>
</evidence>
<protein>
    <recommendedName>
        <fullName evidence="7">sphingosine kinase</fullName>
        <ecNumber evidence="7">2.7.1.91</ecNumber>
    </recommendedName>
</protein>
<evidence type="ECO:0000256" key="1">
    <source>
        <dbReference type="ARBA" id="ARBA00004148"/>
    </source>
</evidence>
<dbReference type="GO" id="GO:0005774">
    <property type="term" value="C:vacuolar membrane"/>
    <property type="evidence" value="ECO:0007669"/>
    <property type="project" value="UniProtKB-SubCell"/>
</dbReference>
<dbReference type="Gene3D" id="3.40.50.10330">
    <property type="entry name" value="Probable inorganic polyphosphate/atp-NAD kinase, domain 1"/>
    <property type="match status" value="1"/>
</dbReference>
<dbReference type="PROSITE" id="PS50146">
    <property type="entry name" value="DAGK"/>
    <property type="match status" value="1"/>
</dbReference>
<accession>A0A822XTJ8</accession>
<evidence type="ECO:0000313" key="11">
    <source>
        <dbReference type="Proteomes" id="UP000607653"/>
    </source>
</evidence>
<sequence length="536" mass="60286">MLPNNEHMASSKQKLLSHSFSPSRFQLLTETCSVVITICTVCKTSLRQRMDEHEGETLTIFERVKVNGTLTPITFSVHGRIRWADKRQRCLTVEKDVLGFVADGSTFTIKAMVEKDNGISCVGNRGNRVRKDFVIEPLSQESHQLWCRKLQECIDSLDRPKRLFIIVNPFGGKKFASWIFQYEVKPLLEAANVQYTVQETKYQLHAKEIAQTLDISKYDGIVCISGDGVLVEVVNGLLQRDDWDAAIKMPIGIIPAGTGNGMIKSLLDFVDDPCSVSNATLSVIRGHKCSLDVITILQGETKFFSVLMLAWGLIADIDIESEKYRWMGSARLDFYALVRIIHKRRYNGRLSFVPAPGYETYGEPSNQNDRCTKKMSKSQEDSVKSRQHGYQGPEISLDSLEWRTIDGPFVSVWLHNVPWGSEDTMAAPDAKFSDGYLDLIIIKNCPRASLLALMSKLSDGSYVKSPYVLYLKVKAFILEPGQRFKCPTKGGIIDSDGEVLARGEGTYNCEQKKDLMAYDRIQMTVDQGLATLFSPR</sequence>
<dbReference type="InterPro" id="IPR045540">
    <property type="entry name" value="YegS/DAGK_C"/>
</dbReference>
<evidence type="ECO:0000259" key="9">
    <source>
        <dbReference type="PROSITE" id="PS50146"/>
    </source>
</evidence>
<keyword evidence="6" id="KW-0472">Membrane</keyword>
<dbReference type="GO" id="GO:0005524">
    <property type="term" value="F:ATP binding"/>
    <property type="evidence" value="ECO:0007669"/>
    <property type="project" value="UniProtKB-KW"/>
</dbReference>
<dbReference type="InterPro" id="IPR001206">
    <property type="entry name" value="Diacylglycerol_kinase_cat_dom"/>
</dbReference>
<dbReference type="EC" id="2.7.1.91" evidence="7"/>
<comment type="caution">
    <text evidence="10">The sequence shown here is derived from an EMBL/GenBank/DDBJ whole genome shotgun (WGS) entry which is preliminary data.</text>
</comment>
<dbReference type="InterPro" id="IPR017438">
    <property type="entry name" value="ATP-NAD_kinase_N"/>
</dbReference>
<dbReference type="Proteomes" id="UP000607653">
    <property type="component" value="Unassembled WGS sequence"/>
</dbReference>
<proteinExistence type="predicted"/>
<dbReference type="EMBL" id="DUZY01000001">
    <property type="protein sequence ID" value="DAD23043.1"/>
    <property type="molecule type" value="Genomic_DNA"/>
</dbReference>
<keyword evidence="11" id="KW-1185">Reference proteome</keyword>
<name>A0A822XTJ8_NELNU</name>
<evidence type="ECO:0000313" key="10">
    <source>
        <dbReference type="EMBL" id="DAD23043.1"/>
    </source>
</evidence>
<evidence type="ECO:0000256" key="8">
    <source>
        <dbReference type="SAM" id="MobiDB-lite"/>
    </source>
</evidence>
<keyword evidence="2" id="KW-0808">Transferase</keyword>
<organism evidence="10 11">
    <name type="scientific">Nelumbo nucifera</name>
    <name type="common">Sacred lotus</name>
    <dbReference type="NCBI Taxonomy" id="4432"/>
    <lineage>
        <taxon>Eukaryota</taxon>
        <taxon>Viridiplantae</taxon>
        <taxon>Streptophyta</taxon>
        <taxon>Embryophyta</taxon>
        <taxon>Tracheophyta</taxon>
        <taxon>Spermatophyta</taxon>
        <taxon>Magnoliopsida</taxon>
        <taxon>Proteales</taxon>
        <taxon>Nelumbonaceae</taxon>
        <taxon>Nelumbo</taxon>
    </lineage>
</organism>
<dbReference type="SMART" id="SM00046">
    <property type="entry name" value="DAGKc"/>
    <property type="match status" value="1"/>
</dbReference>
<gene>
    <name evidence="10" type="ORF">HUJ06_024506</name>
</gene>
<feature type="region of interest" description="Disordered" evidence="8">
    <location>
        <begin position="363"/>
        <end position="390"/>
    </location>
</feature>
<dbReference type="GO" id="GO:0008481">
    <property type="term" value="F:sphingosine kinase activity"/>
    <property type="evidence" value="ECO:0007669"/>
    <property type="project" value="UniProtKB-EC"/>
</dbReference>
<feature type="domain" description="DAGKc" evidence="9">
    <location>
        <begin position="158"/>
        <end position="300"/>
    </location>
</feature>
<dbReference type="Pfam" id="PF19279">
    <property type="entry name" value="YegS_C"/>
    <property type="match status" value="1"/>
</dbReference>
<dbReference type="SUPFAM" id="SSF111331">
    <property type="entry name" value="NAD kinase/diacylglycerol kinase-like"/>
    <property type="match status" value="1"/>
</dbReference>
<comment type="subcellular location">
    <subcellularLocation>
        <location evidence="1">Vacuole membrane</location>
        <topology evidence="1">Peripheral membrane protein</topology>
    </subcellularLocation>
</comment>
<dbReference type="Gene3D" id="2.60.200.40">
    <property type="match status" value="1"/>
</dbReference>
<dbReference type="FunFam" id="3.40.50.10330:FF:000005">
    <property type="entry name" value="Sphingosine kinase 2"/>
    <property type="match status" value="1"/>
</dbReference>
<keyword evidence="3" id="KW-0547">Nucleotide-binding</keyword>
<keyword evidence="5" id="KW-0067">ATP-binding</keyword>
<dbReference type="Pfam" id="PF00781">
    <property type="entry name" value="DAGK_cat"/>
    <property type="match status" value="1"/>
</dbReference>
<dbReference type="InterPro" id="IPR050187">
    <property type="entry name" value="Lipid_Phosphate_FormReg"/>
</dbReference>
<dbReference type="AlphaFoldDB" id="A0A822XTJ8"/>
<evidence type="ECO:0000256" key="4">
    <source>
        <dbReference type="ARBA" id="ARBA00022777"/>
    </source>
</evidence>
<evidence type="ECO:0000256" key="3">
    <source>
        <dbReference type="ARBA" id="ARBA00022741"/>
    </source>
</evidence>
<evidence type="ECO:0000256" key="7">
    <source>
        <dbReference type="ARBA" id="ARBA00044037"/>
    </source>
</evidence>
<keyword evidence="4" id="KW-0418">Kinase</keyword>
<reference evidence="10 11" key="1">
    <citation type="journal article" date="2020" name="Mol. Biol. Evol.">
        <title>Distinct Expression and Methylation Patterns for Genes with Different Fates following a Single Whole-Genome Duplication in Flowering Plants.</title>
        <authorList>
            <person name="Shi T."/>
            <person name="Rahmani R.S."/>
            <person name="Gugger P.F."/>
            <person name="Wang M."/>
            <person name="Li H."/>
            <person name="Zhang Y."/>
            <person name="Li Z."/>
            <person name="Wang Q."/>
            <person name="Van de Peer Y."/>
            <person name="Marchal K."/>
            <person name="Chen J."/>
        </authorList>
    </citation>
    <scope>NUCLEOTIDE SEQUENCE [LARGE SCALE GENOMIC DNA]</scope>
    <source>
        <tissue evidence="10">Leaf</tissue>
    </source>
</reference>
<dbReference type="PANTHER" id="PTHR12358">
    <property type="entry name" value="SPHINGOSINE KINASE"/>
    <property type="match status" value="1"/>
</dbReference>
<dbReference type="GO" id="GO:0071215">
    <property type="term" value="P:cellular response to abscisic acid stimulus"/>
    <property type="evidence" value="ECO:0007669"/>
    <property type="project" value="UniProtKB-ARBA"/>
</dbReference>
<dbReference type="PANTHER" id="PTHR12358:SF31">
    <property type="entry name" value="ACYLGLYCEROL KINASE, MITOCHONDRIAL"/>
    <property type="match status" value="1"/>
</dbReference>
<dbReference type="InterPro" id="IPR016064">
    <property type="entry name" value="NAD/diacylglycerol_kinase_sf"/>
</dbReference>
<evidence type="ECO:0000256" key="6">
    <source>
        <dbReference type="ARBA" id="ARBA00023136"/>
    </source>
</evidence>